<accession>A0A975SPZ8</accession>
<keyword evidence="3" id="KW-1185">Reference proteome</keyword>
<gene>
    <name evidence="2" type="ORF">Azoinq_06965</name>
</gene>
<evidence type="ECO:0000256" key="1">
    <source>
        <dbReference type="SAM" id="Phobius"/>
    </source>
</evidence>
<evidence type="ECO:0000313" key="3">
    <source>
        <dbReference type="Proteomes" id="UP000683428"/>
    </source>
</evidence>
<dbReference type="InterPro" id="IPR024399">
    <property type="entry name" value="DUF2628"/>
</dbReference>
<sequence>MRTYRIYQHPDQRLVAIKEGFSFPGLIFGGLWLCWHKLWSYGAIVLIVGMLAYALFPSPEGYLWGIPYGHRFGLADLINLALIVGIGLKGNELRGSNLVDRGFDRVGRELANTPEGAIGAYLRKGTPRPLSPDPWGPREPI</sequence>
<reference evidence="2" key="1">
    <citation type="submission" date="2020-11" db="EMBL/GenBank/DDBJ databases">
        <title>Azospira inquinata sp. nov.</title>
        <authorList>
            <person name="Moe W.M."/>
            <person name="Mikes M.C."/>
        </authorList>
    </citation>
    <scope>NUCLEOTIDE SEQUENCE</scope>
    <source>
        <strain evidence="2">Azo-3</strain>
    </source>
</reference>
<dbReference type="Proteomes" id="UP000683428">
    <property type="component" value="Chromosome"/>
</dbReference>
<feature type="transmembrane region" description="Helical" evidence="1">
    <location>
        <begin position="68"/>
        <end position="88"/>
    </location>
</feature>
<name>A0A975SPZ8_9RHOO</name>
<dbReference type="AlphaFoldDB" id="A0A975SPZ8"/>
<keyword evidence="1" id="KW-1133">Transmembrane helix</keyword>
<dbReference type="KEGG" id="aiq:Azoinq_06965"/>
<keyword evidence="1" id="KW-0812">Transmembrane</keyword>
<keyword evidence="1" id="KW-0472">Membrane</keyword>
<dbReference type="RefSeq" id="WP_216130609.1">
    <property type="nucleotide sequence ID" value="NZ_CP064782.1"/>
</dbReference>
<dbReference type="Pfam" id="PF10947">
    <property type="entry name" value="DUF2628"/>
    <property type="match status" value="1"/>
</dbReference>
<protein>
    <submittedName>
        <fullName evidence="2">DUF2628 domain-containing protein</fullName>
    </submittedName>
</protein>
<feature type="transmembrane region" description="Helical" evidence="1">
    <location>
        <begin position="38"/>
        <end position="56"/>
    </location>
</feature>
<proteinExistence type="predicted"/>
<dbReference type="EMBL" id="CP064782">
    <property type="protein sequence ID" value="QWT50318.1"/>
    <property type="molecule type" value="Genomic_DNA"/>
</dbReference>
<organism evidence="2 3">
    <name type="scientific">Azospira inquinata</name>
    <dbReference type="NCBI Taxonomy" id="2785627"/>
    <lineage>
        <taxon>Bacteria</taxon>
        <taxon>Pseudomonadati</taxon>
        <taxon>Pseudomonadota</taxon>
        <taxon>Betaproteobacteria</taxon>
        <taxon>Rhodocyclales</taxon>
        <taxon>Rhodocyclaceae</taxon>
        <taxon>Azospira</taxon>
    </lineage>
</organism>
<evidence type="ECO:0000313" key="2">
    <source>
        <dbReference type="EMBL" id="QWT50318.1"/>
    </source>
</evidence>